<dbReference type="EMBL" id="LJAM02000007">
    <property type="protein sequence ID" value="RAP72938.1"/>
    <property type="molecule type" value="Genomic_DNA"/>
</dbReference>
<reference evidence="1 3" key="1">
    <citation type="submission" date="2016-07" db="EMBL/GenBank/DDBJ databases">
        <authorList>
            <person name="Yuval B."/>
        </authorList>
    </citation>
    <scope>NUCLEOTIDE SEQUENCE [LARGE SCALE GENOMIC DNA]</scope>
    <source>
        <strain evidence="1 3">IL</strain>
    </source>
</reference>
<dbReference type="Proteomes" id="UP000244334">
    <property type="component" value="Unassembled WGS sequence"/>
</dbReference>
<evidence type="ECO:0000313" key="3">
    <source>
        <dbReference type="Proteomes" id="UP000243534"/>
    </source>
</evidence>
<dbReference type="RefSeq" id="WP_070134189.1">
    <property type="nucleotide sequence ID" value="NZ_LJAM02000007.1"/>
</dbReference>
<evidence type="ECO:0000313" key="4">
    <source>
        <dbReference type="Proteomes" id="UP000244334"/>
    </source>
</evidence>
<name>A0A1E7Z2P2_9GAMM</name>
<dbReference type="Proteomes" id="UP000243534">
    <property type="component" value="Unassembled WGS sequence"/>
</dbReference>
<comment type="caution">
    <text evidence="1">The sequence shown here is derived from an EMBL/GenBank/DDBJ whole genome shotgun (WGS) entry which is preliminary data.</text>
</comment>
<accession>A0A1E7Z2P2</accession>
<organism evidence="1 3">
    <name type="scientific">Candidatus Erwinia dacicola</name>
    <dbReference type="NCBI Taxonomy" id="252393"/>
    <lineage>
        <taxon>Bacteria</taxon>
        <taxon>Pseudomonadati</taxon>
        <taxon>Pseudomonadota</taxon>
        <taxon>Gammaproteobacteria</taxon>
        <taxon>Enterobacterales</taxon>
        <taxon>Erwiniaceae</taxon>
        <taxon>Erwinia</taxon>
    </lineage>
</organism>
<dbReference type="EMBL" id="MAYS01000142">
    <property type="protein sequence ID" value="OFC63036.1"/>
    <property type="molecule type" value="Genomic_DNA"/>
</dbReference>
<reference evidence="2 4" key="2">
    <citation type="submission" date="2018-04" db="EMBL/GenBank/DDBJ databases">
        <title>Genomes of the Obligate Erwinia dacicola and Facultative Enterobacter sp. OLF Endosymbionts of the Olive Fruit fly, Bactrocera oleae.</title>
        <authorList>
            <person name="Estes A.M."/>
            <person name="Hearn D.J."/>
            <person name="Agarwal S."/>
            <person name="Pierson E.A."/>
            <person name="Dunning-Hotopp J.C."/>
        </authorList>
    </citation>
    <scope>NUCLEOTIDE SEQUENCE [LARGE SCALE GENOMIC DNA]</scope>
    <source>
        <strain evidence="2 4">Oroville</strain>
    </source>
</reference>
<evidence type="ECO:0000313" key="1">
    <source>
        <dbReference type="EMBL" id="OFC63036.1"/>
    </source>
</evidence>
<proteinExistence type="predicted"/>
<keyword evidence="4" id="KW-1185">Reference proteome</keyword>
<evidence type="ECO:0000313" key="2">
    <source>
        <dbReference type="EMBL" id="RAP72938.1"/>
    </source>
</evidence>
<sequence>MDYSQLSDFEINKLVANATGTQVEETYQFVNGGEDIADHMSGIVLMRKITSNRKHWKLYDPCNNASDAWPIIQDNFISIIFDEDVNEPPQNAWCKAITKTGESHYGGEKEPIKTAMIAFLMKVNKCTFCDGNGFIQIDHGQDIGIEHKACPKCEGKCYVHP</sequence>
<gene>
    <name evidence="2" type="ORF">ACZ87_00230</name>
    <name evidence="1" type="ORF">BBW68_07100</name>
</gene>
<dbReference type="InterPro" id="IPR019701">
    <property type="entry name" value="Phage_P22_NinX"/>
</dbReference>
<dbReference type="OrthoDB" id="6504765at2"/>
<dbReference type="Pfam" id="PF10765">
    <property type="entry name" value="Phage_P22_NinX"/>
    <property type="match status" value="1"/>
</dbReference>
<dbReference type="AlphaFoldDB" id="A0A1E7Z2P2"/>
<protein>
    <submittedName>
        <fullName evidence="1">Uncharacterized protein</fullName>
    </submittedName>
</protein>